<dbReference type="InterPro" id="IPR000085">
    <property type="entry name" value="RuvA"/>
</dbReference>
<feature type="domain" description="Helix-hairpin-helix DNA-binding motif class 1" evidence="7">
    <location>
        <begin position="70"/>
        <end position="89"/>
    </location>
</feature>
<keyword evidence="8" id="KW-0378">Hydrolase</keyword>
<evidence type="ECO:0000313" key="9">
    <source>
        <dbReference type="Proteomes" id="UP001524435"/>
    </source>
</evidence>
<dbReference type="InterPro" id="IPR036267">
    <property type="entry name" value="RuvA_C_sf"/>
</dbReference>
<feature type="domain" description="Helix-hairpin-helix DNA-binding motif class 1" evidence="7">
    <location>
        <begin position="105"/>
        <end position="124"/>
    </location>
</feature>
<dbReference type="SUPFAM" id="SSF46929">
    <property type="entry name" value="DNA helicase RuvA subunit, C-terminal domain"/>
    <property type="match status" value="1"/>
</dbReference>
<dbReference type="RefSeq" id="WP_102266608.1">
    <property type="nucleotide sequence ID" value="NZ_CALVCM010000003.1"/>
</dbReference>
<dbReference type="InterPro" id="IPR013849">
    <property type="entry name" value="DNA_helicase_Holl-junc_RuvA_I"/>
</dbReference>
<dbReference type="GO" id="GO:0003678">
    <property type="term" value="F:DNA helicase activity"/>
    <property type="evidence" value="ECO:0007669"/>
    <property type="project" value="UniProtKB-EC"/>
</dbReference>
<dbReference type="Pfam" id="PF07499">
    <property type="entry name" value="RuvA_C"/>
    <property type="match status" value="1"/>
</dbReference>
<evidence type="ECO:0000256" key="5">
    <source>
        <dbReference type="ARBA" id="ARBA00023204"/>
    </source>
</evidence>
<keyword evidence="3 6" id="KW-0238">DNA-binding</keyword>
<keyword evidence="4 6" id="KW-0233">DNA recombination</keyword>
<dbReference type="InterPro" id="IPR010994">
    <property type="entry name" value="RuvA_2-like"/>
</dbReference>
<dbReference type="SMART" id="SM00278">
    <property type="entry name" value="HhH1"/>
    <property type="match status" value="2"/>
</dbReference>
<dbReference type="InterPro" id="IPR012340">
    <property type="entry name" value="NA-bd_OB-fold"/>
</dbReference>
<dbReference type="InterPro" id="IPR011114">
    <property type="entry name" value="RuvA_C"/>
</dbReference>
<comment type="caution">
    <text evidence="6">Lacks conserved residue(s) required for the propagation of feature annotation.</text>
</comment>
<dbReference type="Gene3D" id="2.40.50.140">
    <property type="entry name" value="Nucleic acid-binding proteins"/>
    <property type="match status" value="1"/>
</dbReference>
<reference evidence="8 9" key="1">
    <citation type="submission" date="2022-06" db="EMBL/GenBank/DDBJ databases">
        <title>Isolation of gut microbiota from human fecal samples.</title>
        <authorList>
            <person name="Pamer E.G."/>
            <person name="Barat B."/>
            <person name="Waligurski E."/>
            <person name="Medina S."/>
            <person name="Paddock L."/>
            <person name="Mostad J."/>
        </authorList>
    </citation>
    <scope>NUCLEOTIDE SEQUENCE [LARGE SCALE GENOMIC DNA]</scope>
    <source>
        <strain evidence="8 9">DFI.6.1</strain>
    </source>
</reference>
<protein>
    <recommendedName>
        <fullName evidence="6">Holliday junction branch migration complex subunit RuvA</fullName>
    </recommendedName>
</protein>
<accession>A0ABT1SL48</accession>
<dbReference type="CDD" id="cd14332">
    <property type="entry name" value="UBA_RuvA_C"/>
    <property type="match status" value="1"/>
</dbReference>
<comment type="subcellular location">
    <subcellularLocation>
        <location evidence="6">Cytoplasm</location>
    </subcellularLocation>
</comment>
<organism evidence="8 9">
    <name type="scientific">Massilicoli timonensis</name>
    <dbReference type="NCBI Taxonomy" id="2015901"/>
    <lineage>
        <taxon>Bacteria</taxon>
        <taxon>Bacillati</taxon>
        <taxon>Bacillota</taxon>
        <taxon>Erysipelotrichia</taxon>
        <taxon>Erysipelotrichales</taxon>
        <taxon>Erysipelotrichaceae</taxon>
        <taxon>Massilicoli</taxon>
    </lineage>
</organism>
<dbReference type="SUPFAM" id="SSF47781">
    <property type="entry name" value="RuvA domain 2-like"/>
    <property type="match status" value="1"/>
</dbReference>
<dbReference type="Gene3D" id="1.10.150.20">
    <property type="entry name" value="5' to 3' exonuclease, C-terminal subdomain"/>
    <property type="match status" value="1"/>
</dbReference>
<dbReference type="Pfam" id="PF01330">
    <property type="entry name" value="RuvA_N"/>
    <property type="match status" value="1"/>
</dbReference>
<evidence type="ECO:0000256" key="6">
    <source>
        <dbReference type="HAMAP-Rule" id="MF_00031"/>
    </source>
</evidence>
<dbReference type="GO" id="GO:0016787">
    <property type="term" value="F:hydrolase activity"/>
    <property type="evidence" value="ECO:0007669"/>
    <property type="project" value="UniProtKB-KW"/>
</dbReference>
<dbReference type="InterPro" id="IPR003583">
    <property type="entry name" value="Hlx-hairpin-Hlx_DNA-bd_motif"/>
</dbReference>
<name>A0ABT1SL48_9FIRM</name>
<dbReference type="NCBIfam" id="TIGR00084">
    <property type="entry name" value="ruvA"/>
    <property type="match status" value="1"/>
</dbReference>
<dbReference type="Pfam" id="PF14520">
    <property type="entry name" value="HHH_5"/>
    <property type="match status" value="1"/>
</dbReference>
<evidence type="ECO:0000259" key="7">
    <source>
        <dbReference type="SMART" id="SM00278"/>
    </source>
</evidence>
<dbReference type="Gene3D" id="1.10.8.10">
    <property type="entry name" value="DNA helicase RuvA subunit, C-terminal domain"/>
    <property type="match status" value="1"/>
</dbReference>
<keyword evidence="9" id="KW-1185">Reference proteome</keyword>
<evidence type="ECO:0000313" key="8">
    <source>
        <dbReference type="EMBL" id="MCQ5121390.1"/>
    </source>
</evidence>
<sequence length="194" mass="20950">MIAFIKGVVCSMHADSVVIDHQGIGFRIYTPNPQMIGMGKEVTLYTYQHVREDAIVLFGFSDMEEHDLFLRLLSVKGVGPKSALAILGACSLHQLIAAIEAGDTAFLKKLPGIGAKSASQIVLDLKGKLVETESETAPQAGNQNLNDALEALKALGYKPGEINAIQKELAKDQNKSVDEYVRTGLALMLKRKGV</sequence>
<comment type="subunit">
    <text evidence="6">Homotetramer. Forms an RuvA(8)-RuvB(12)-Holliday junction (HJ) complex. HJ DNA is sandwiched between 2 RuvA tetramers; dsDNA enters through RuvA and exits via RuvB. An RuvB hexamer assembles on each DNA strand where it exits the tetramer. Each RuvB hexamer is contacted by two RuvA subunits (via domain III) on 2 adjacent RuvB subunits; this complex drives branch migration. In the full resolvosome a probable DNA-RuvA(4)-RuvB(12)-RuvC(2) complex forms which resolves the HJ.</text>
</comment>
<evidence type="ECO:0000256" key="3">
    <source>
        <dbReference type="ARBA" id="ARBA00023125"/>
    </source>
</evidence>
<comment type="domain">
    <text evidence="6">Has three domains with a flexible linker between the domains II and III and assumes an 'L' shape. Domain III is highly mobile and contacts RuvB.</text>
</comment>
<keyword evidence="1 6" id="KW-0963">Cytoplasm</keyword>
<keyword evidence="5 6" id="KW-0234">DNA repair</keyword>
<gene>
    <name evidence="6 8" type="primary">ruvA</name>
    <name evidence="8" type="ORF">NE663_03855</name>
</gene>
<feature type="region of interest" description="Domain III" evidence="6">
    <location>
        <begin position="140"/>
        <end position="194"/>
    </location>
</feature>
<comment type="similarity">
    <text evidence="6">Belongs to the RuvA family.</text>
</comment>
<comment type="caution">
    <text evidence="8">The sequence shown here is derived from an EMBL/GenBank/DDBJ whole genome shotgun (WGS) entry which is preliminary data.</text>
</comment>
<dbReference type="HAMAP" id="MF_00031">
    <property type="entry name" value="DNA_HJ_migration_RuvA"/>
    <property type="match status" value="1"/>
</dbReference>
<dbReference type="SUPFAM" id="SSF50249">
    <property type="entry name" value="Nucleic acid-binding proteins"/>
    <property type="match status" value="1"/>
</dbReference>
<proteinExistence type="inferred from homology"/>
<evidence type="ECO:0000256" key="4">
    <source>
        <dbReference type="ARBA" id="ARBA00023172"/>
    </source>
</evidence>
<comment type="function">
    <text evidence="6">The RuvA-RuvB-RuvC complex processes Holliday junction (HJ) DNA during genetic recombination and DNA repair, while the RuvA-RuvB complex plays an important role in the rescue of blocked DNA replication forks via replication fork reversal (RFR). RuvA specifically binds to HJ cruciform DNA, conferring on it an open structure. The RuvB hexamer acts as an ATP-dependent pump, pulling dsDNA into and through the RuvAB complex. HJ branch migration allows RuvC to scan DNA until it finds its consensus sequence, where it cleaves and resolves the cruciform DNA.</text>
</comment>
<dbReference type="EMBL" id="JANGCH010000004">
    <property type="protein sequence ID" value="MCQ5121390.1"/>
    <property type="molecule type" value="Genomic_DNA"/>
</dbReference>
<keyword evidence="2 6" id="KW-0227">DNA damage</keyword>
<evidence type="ECO:0000256" key="1">
    <source>
        <dbReference type="ARBA" id="ARBA00022490"/>
    </source>
</evidence>
<evidence type="ECO:0000256" key="2">
    <source>
        <dbReference type="ARBA" id="ARBA00022763"/>
    </source>
</evidence>
<dbReference type="Proteomes" id="UP001524435">
    <property type="component" value="Unassembled WGS sequence"/>
</dbReference>